<protein>
    <recommendedName>
        <fullName evidence="7">Phosphatidic acid phosphatase type 2/haloperoxidase domain-containing protein</fullName>
    </recommendedName>
</protein>
<evidence type="ECO:0000256" key="2">
    <source>
        <dbReference type="ARBA" id="ARBA00008816"/>
    </source>
</evidence>
<dbReference type="GO" id="GO:0006644">
    <property type="term" value="P:phospholipid metabolic process"/>
    <property type="evidence" value="ECO:0007669"/>
    <property type="project" value="InterPro"/>
</dbReference>
<evidence type="ECO:0000256" key="4">
    <source>
        <dbReference type="ARBA" id="ARBA00022989"/>
    </source>
</evidence>
<dbReference type="InterPro" id="IPR000326">
    <property type="entry name" value="PAP2/HPO"/>
</dbReference>
<keyword evidence="5 6" id="KW-0472">Membrane</keyword>
<comment type="caution">
    <text evidence="8">The sequence shown here is derived from an EMBL/GenBank/DDBJ whole genome shotgun (WGS) entry which is preliminary data.</text>
</comment>
<evidence type="ECO:0000313" key="8">
    <source>
        <dbReference type="EMBL" id="GFH45270.1"/>
    </source>
</evidence>
<dbReference type="SMART" id="SM00014">
    <property type="entry name" value="acidPPc"/>
    <property type="match status" value="1"/>
</dbReference>
<keyword evidence="9" id="KW-1185">Reference proteome</keyword>
<dbReference type="Pfam" id="PF01569">
    <property type="entry name" value="PAP2"/>
    <property type="match status" value="1"/>
</dbReference>
<accession>A0AAD3CII9</accession>
<evidence type="ECO:0000256" key="3">
    <source>
        <dbReference type="ARBA" id="ARBA00022692"/>
    </source>
</evidence>
<sequence length="333" mass="37103">MGNNEEKSTLMRQASSSISNANVSTSMDIEAYSQHSFSSYDANRTETVQVQSYWKTYLPKELICCIIVFIFGVYSPTNLWRPIFGINMRPIPYQKLSSGDVILDLALSNEYKPNDQVWCSSMLLKQTSFTLPLIIMIIITQIAPKARVKYHDTHAAACVLLTSIGTCEFSTQMAKMFVGRLRPNFYKFCGFNSETLTCTGSEHDIIESRSSFPSGHSSLCTCGMFVLVLFLLGRAKIGSSAIPTKNEKNSFFMNRKIAAIVSMTPLAWSTFVACSRLYDNWHHPSDIVAGCCMGLFFPAVVYHIWYPSVVSKQAGIPLESLIASALPSNKDFA</sequence>
<dbReference type="SUPFAM" id="SSF48317">
    <property type="entry name" value="Acid phosphatase/Vanadium-dependent haloperoxidase"/>
    <property type="match status" value="1"/>
</dbReference>
<dbReference type="EMBL" id="BLLK01000020">
    <property type="protein sequence ID" value="GFH45270.1"/>
    <property type="molecule type" value="Genomic_DNA"/>
</dbReference>
<organism evidence="8 9">
    <name type="scientific">Chaetoceros tenuissimus</name>
    <dbReference type="NCBI Taxonomy" id="426638"/>
    <lineage>
        <taxon>Eukaryota</taxon>
        <taxon>Sar</taxon>
        <taxon>Stramenopiles</taxon>
        <taxon>Ochrophyta</taxon>
        <taxon>Bacillariophyta</taxon>
        <taxon>Coscinodiscophyceae</taxon>
        <taxon>Chaetocerotophycidae</taxon>
        <taxon>Chaetocerotales</taxon>
        <taxon>Chaetocerotaceae</taxon>
        <taxon>Chaetoceros</taxon>
    </lineage>
</organism>
<evidence type="ECO:0000313" key="9">
    <source>
        <dbReference type="Proteomes" id="UP001054902"/>
    </source>
</evidence>
<proteinExistence type="inferred from homology"/>
<keyword evidence="4 6" id="KW-1133">Transmembrane helix</keyword>
<feature type="transmembrane region" description="Helical" evidence="6">
    <location>
        <begin position="62"/>
        <end position="80"/>
    </location>
</feature>
<reference evidence="8 9" key="1">
    <citation type="journal article" date="2021" name="Sci. Rep.">
        <title>The genome of the diatom Chaetoceros tenuissimus carries an ancient integrated fragment of an extant virus.</title>
        <authorList>
            <person name="Hongo Y."/>
            <person name="Kimura K."/>
            <person name="Takaki Y."/>
            <person name="Yoshida Y."/>
            <person name="Baba S."/>
            <person name="Kobayashi G."/>
            <person name="Nagasaki K."/>
            <person name="Hano T."/>
            <person name="Tomaru Y."/>
        </authorList>
    </citation>
    <scope>NUCLEOTIDE SEQUENCE [LARGE SCALE GENOMIC DNA]</scope>
    <source>
        <strain evidence="8 9">NIES-3715</strain>
    </source>
</reference>
<dbReference type="InterPro" id="IPR036938">
    <property type="entry name" value="PAP2/HPO_sf"/>
</dbReference>
<evidence type="ECO:0000256" key="5">
    <source>
        <dbReference type="ARBA" id="ARBA00023136"/>
    </source>
</evidence>
<dbReference type="GO" id="GO:0046839">
    <property type="term" value="P:phospholipid dephosphorylation"/>
    <property type="evidence" value="ECO:0007669"/>
    <property type="project" value="TreeGrafter"/>
</dbReference>
<comment type="subcellular location">
    <subcellularLocation>
        <location evidence="1">Membrane</location>
        <topology evidence="1">Multi-pass membrane protein</topology>
    </subcellularLocation>
</comment>
<dbReference type="Proteomes" id="UP001054902">
    <property type="component" value="Unassembled WGS sequence"/>
</dbReference>
<evidence type="ECO:0000256" key="1">
    <source>
        <dbReference type="ARBA" id="ARBA00004141"/>
    </source>
</evidence>
<dbReference type="InterPro" id="IPR043216">
    <property type="entry name" value="PAP-like"/>
</dbReference>
<dbReference type="AlphaFoldDB" id="A0AAD3CII9"/>
<gene>
    <name evidence="8" type="ORF">CTEN210_01744</name>
</gene>
<feature type="domain" description="Phosphatidic acid phosphatase type 2/haloperoxidase" evidence="7">
    <location>
        <begin position="156"/>
        <end position="302"/>
    </location>
</feature>
<dbReference type="GO" id="GO:0008195">
    <property type="term" value="F:phosphatidate phosphatase activity"/>
    <property type="evidence" value="ECO:0007669"/>
    <property type="project" value="TreeGrafter"/>
</dbReference>
<keyword evidence="3 6" id="KW-0812">Transmembrane</keyword>
<dbReference type="PANTHER" id="PTHR10165">
    <property type="entry name" value="LIPID PHOSPHATE PHOSPHATASE"/>
    <property type="match status" value="1"/>
</dbReference>
<evidence type="ECO:0000256" key="6">
    <source>
        <dbReference type="SAM" id="Phobius"/>
    </source>
</evidence>
<comment type="similarity">
    <text evidence="2">Belongs to the PA-phosphatase related phosphoesterase family.</text>
</comment>
<name>A0AAD3CII9_9STRA</name>
<dbReference type="PANTHER" id="PTHR10165:SF35">
    <property type="entry name" value="RE23632P"/>
    <property type="match status" value="1"/>
</dbReference>
<dbReference type="GO" id="GO:0016020">
    <property type="term" value="C:membrane"/>
    <property type="evidence" value="ECO:0007669"/>
    <property type="project" value="UniProtKB-SubCell"/>
</dbReference>
<evidence type="ECO:0000259" key="7">
    <source>
        <dbReference type="SMART" id="SM00014"/>
    </source>
</evidence>
<dbReference type="Gene3D" id="1.20.144.10">
    <property type="entry name" value="Phosphatidic acid phosphatase type 2/haloperoxidase"/>
    <property type="match status" value="1"/>
</dbReference>